<feature type="chain" id="PRO_5030920109" description="DUF945 domain-containing protein" evidence="1">
    <location>
        <begin position="26"/>
        <end position="395"/>
    </location>
</feature>
<evidence type="ECO:0008006" key="4">
    <source>
        <dbReference type="Google" id="ProtNLM"/>
    </source>
</evidence>
<protein>
    <recommendedName>
        <fullName evidence="4">DUF945 domain-containing protein</fullName>
    </recommendedName>
</protein>
<dbReference type="EMBL" id="JACHBI010000001">
    <property type="protein sequence ID" value="MBB5572084.1"/>
    <property type="molecule type" value="Genomic_DNA"/>
</dbReference>
<keyword evidence="3" id="KW-1185">Reference proteome</keyword>
<reference evidence="2 3" key="1">
    <citation type="submission" date="2020-08" db="EMBL/GenBank/DDBJ databases">
        <title>Genomic Encyclopedia of Type Strains, Phase IV (KMG-V): Genome sequencing to study the core and pangenomes of soil and plant-associated prokaryotes.</title>
        <authorList>
            <person name="Whitman W."/>
        </authorList>
    </citation>
    <scope>NUCLEOTIDE SEQUENCE [LARGE SCALE GENOMIC DNA]</scope>
    <source>
        <strain evidence="2 3">SEMIA 4064</strain>
    </source>
</reference>
<dbReference type="AlphaFoldDB" id="A0A7W8XMC3"/>
<comment type="caution">
    <text evidence="2">The sequence shown here is derived from an EMBL/GenBank/DDBJ whole genome shotgun (WGS) entry which is preliminary data.</text>
</comment>
<dbReference type="RefSeq" id="WP_107107665.1">
    <property type="nucleotide sequence ID" value="NZ_JACHBI010000001.1"/>
</dbReference>
<name>A0A7W8XMC3_9HYPH</name>
<dbReference type="Proteomes" id="UP000549882">
    <property type="component" value="Unassembled WGS sequence"/>
</dbReference>
<gene>
    <name evidence="2" type="ORF">GGD50_000660</name>
</gene>
<evidence type="ECO:0000313" key="3">
    <source>
        <dbReference type="Proteomes" id="UP000549882"/>
    </source>
</evidence>
<organism evidence="2 3">
    <name type="scientific">Rhizobium paranaense</name>
    <dbReference type="NCBI Taxonomy" id="1650438"/>
    <lineage>
        <taxon>Bacteria</taxon>
        <taxon>Pseudomonadati</taxon>
        <taxon>Pseudomonadota</taxon>
        <taxon>Alphaproteobacteria</taxon>
        <taxon>Hyphomicrobiales</taxon>
        <taxon>Rhizobiaceae</taxon>
        <taxon>Rhizobium/Agrobacterium group</taxon>
        <taxon>Rhizobium</taxon>
    </lineage>
</organism>
<proteinExistence type="predicted"/>
<feature type="signal peptide" evidence="1">
    <location>
        <begin position="1"/>
        <end position="25"/>
    </location>
</feature>
<keyword evidence="1" id="KW-0732">Signal</keyword>
<evidence type="ECO:0000256" key="1">
    <source>
        <dbReference type="SAM" id="SignalP"/>
    </source>
</evidence>
<evidence type="ECO:0000313" key="2">
    <source>
        <dbReference type="EMBL" id="MBB5572084.1"/>
    </source>
</evidence>
<accession>A0A7W8XMC3</accession>
<sequence>MTFYRTTRLMLSSAALLSFASSAFALDGNDLLKKINDVYAQQGGSIAADSIDVSGTTVTLKGISVKAASASDGVKLGDVTMTGVTEAGGGYTVDQIAFPDVATTKDGVTIAASDLKINGIEIPADVNKGDIDSLLFYKSAHAGSLSFTQDGTQVFSIANADATMNKRADKSGVDFDAQVNGVKADLSKVNDPQAKEAISQLNLQQLNGKIAMKGSWEIAPGTIDITEYSFDFKDVGKLNIALSLSGYTPAFAKSLQDALKTVRSNPNQQDAQQSAGLAMLGLMQQLTFNSAQIRFDDSSITSRVLDFAGKQQGVSGKQLADTLKAMTPIMMAQLNIPELQNAVSAAVSAYLDNPKSLTVKASPDKPVPLPMIIGAAMGAPQSIPQVIGLKVSSND</sequence>